<keyword evidence="1" id="KW-0732">Signal</keyword>
<reference evidence="2 3" key="1">
    <citation type="submission" date="2019-10" db="EMBL/GenBank/DDBJ databases">
        <title>Assembly and Annotation for the nematode Trichostrongylus colubriformis.</title>
        <authorList>
            <person name="Martin J."/>
        </authorList>
    </citation>
    <scope>NUCLEOTIDE SEQUENCE [LARGE SCALE GENOMIC DNA]</scope>
    <source>
        <strain evidence="2">G859</strain>
        <tissue evidence="2">Whole worm</tissue>
    </source>
</reference>
<gene>
    <name evidence="2" type="ORF">GCK32_010280</name>
</gene>
<evidence type="ECO:0000313" key="2">
    <source>
        <dbReference type="EMBL" id="KAK5976731.1"/>
    </source>
</evidence>
<keyword evidence="3" id="KW-1185">Reference proteome</keyword>
<accession>A0AAN8FBP1</accession>
<sequence length="72" mass="8486">MLKRIVLALLAVALAELFTDARFLDEPYYLSSRADVDRPFSLMPFTVQRRTIKRDIENQPIPCRFKLCVSYY</sequence>
<protein>
    <submittedName>
        <fullName evidence="2">Uncharacterized protein</fullName>
    </submittedName>
</protein>
<proteinExistence type="predicted"/>
<name>A0AAN8FBP1_TRICO</name>
<organism evidence="2 3">
    <name type="scientific">Trichostrongylus colubriformis</name>
    <name type="common">Black scour worm</name>
    <dbReference type="NCBI Taxonomy" id="6319"/>
    <lineage>
        <taxon>Eukaryota</taxon>
        <taxon>Metazoa</taxon>
        <taxon>Ecdysozoa</taxon>
        <taxon>Nematoda</taxon>
        <taxon>Chromadorea</taxon>
        <taxon>Rhabditida</taxon>
        <taxon>Rhabditina</taxon>
        <taxon>Rhabditomorpha</taxon>
        <taxon>Strongyloidea</taxon>
        <taxon>Trichostrongylidae</taxon>
        <taxon>Trichostrongylus</taxon>
    </lineage>
</organism>
<feature type="chain" id="PRO_5042823731" evidence="1">
    <location>
        <begin position="22"/>
        <end position="72"/>
    </location>
</feature>
<comment type="caution">
    <text evidence="2">The sequence shown here is derived from an EMBL/GenBank/DDBJ whole genome shotgun (WGS) entry which is preliminary data.</text>
</comment>
<feature type="signal peptide" evidence="1">
    <location>
        <begin position="1"/>
        <end position="21"/>
    </location>
</feature>
<dbReference type="AlphaFoldDB" id="A0AAN8FBP1"/>
<dbReference type="Proteomes" id="UP001331761">
    <property type="component" value="Unassembled WGS sequence"/>
</dbReference>
<evidence type="ECO:0000256" key="1">
    <source>
        <dbReference type="SAM" id="SignalP"/>
    </source>
</evidence>
<evidence type="ECO:0000313" key="3">
    <source>
        <dbReference type="Proteomes" id="UP001331761"/>
    </source>
</evidence>
<dbReference type="EMBL" id="WIXE01011459">
    <property type="protein sequence ID" value="KAK5976731.1"/>
    <property type="molecule type" value="Genomic_DNA"/>
</dbReference>